<reference evidence="1 2" key="1">
    <citation type="submission" date="2022-03" db="EMBL/GenBank/DDBJ databases">
        <authorList>
            <person name="Nunn A."/>
            <person name="Chopra R."/>
            <person name="Nunn A."/>
            <person name="Contreras Garrido A."/>
        </authorList>
    </citation>
    <scope>NUCLEOTIDE SEQUENCE [LARGE SCALE GENOMIC DNA]</scope>
</reference>
<evidence type="ECO:0000313" key="1">
    <source>
        <dbReference type="EMBL" id="CAH2072792.1"/>
    </source>
</evidence>
<organism evidence="1 2">
    <name type="scientific">Thlaspi arvense</name>
    <name type="common">Field penny-cress</name>
    <dbReference type="NCBI Taxonomy" id="13288"/>
    <lineage>
        <taxon>Eukaryota</taxon>
        <taxon>Viridiplantae</taxon>
        <taxon>Streptophyta</taxon>
        <taxon>Embryophyta</taxon>
        <taxon>Tracheophyta</taxon>
        <taxon>Spermatophyta</taxon>
        <taxon>Magnoliopsida</taxon>
        <taxon>eudicotyledons</taxon>
        <taxon>Gunneridae</taxon>
        <taxon>Pentapetalae</taxon>
        <taxon>rosids</taxon>
        <taxon>malvids</taxon>
        <taxon>Brassicales</taxon>
        <taxon>Brassicaceae</taxon>
        <taxon>Thlaspideae</taxon>
        <taxon>Thlaspi</taxon>
    </lineage>
</organism>
<accession>A0AAU9SXP3</accession>
<protein>
    <submittedName>
        <fullName evidence="1">Uncharacterized protein</fullName>
    </submittedName>
</protein>
<proteinExistence type="predicted"/>
<dbReference type="Proteomes" id="UP000836841">
    <property type="component" value="Chromosome 6"/>
</dbReference>
<evidence type="ECO:0000313" key="2">
    <source>
        <dbReference type="Proteomes" id="UP000836841"/>
    </source>
</evidence>
<name>A0AAU9SXP3_THLAR</name>
<keyword evidence="2" id="KW-1185">Reference proteome</keyword>
<dbReference type="EMBL" id="OU466862">
    <property type="protein sequence ID" value="CAH2072792.1"/>
    <property type="molecule type" value="Genomic_DNA"/>
</dbReference>
<sequence>MAVSTFSSPSPVAGIAEPLASFSATIGWKQAYAKLVPTSSIFYPSSLYRHYLIFLTVSGIFDSVVYRQVEISEDEEA</sequence>
<gene>
    <name evidence="1" type="ORF">TAV2_LOCUS20464</name>
</gene>
<dbReference type="AlphaFoldDB" id="A0AAU9SXP3"/>